<feature type="compositionally biased region" description="Gly residues" evidence="1">
    <location>
        <begin position="126"/>
        <end position="138"/>
    </location>
</feature>
<dbReference type="Pfam" id="PF13202">
    <property type="entry name" value="EF-hand_5"/>
    <property type="match status" value="2"/>
</dbReference>
<feature type="domain" description="EF-hand" evidence="2">
    <location>
        <begin position="66"/>
        <end position="87"/>
    </location>
</feature>
<evidence type="ECO:0000313" key="3">
    <source>
        <dbReference type="EMBL" id="MEN2790998.1"/>
    </source>
</evidence>
<feature type="compositionally biased region" description="Low complexity" evidence="1">
    <location>
        <begin position="301"/>
        <end position="316"/>
    </location>
</feature>
<feature type="compositionally biased region" description="Gly residues" evidence="1">
    <location>
        <begin position="145"/>
        <end position="190"/>
    </location>
</feature>
<keyword evidence="4" id="KW-1185">Reference proteome</keyword>
<protein>
    <submittedName>
        <fullName evidence="3">EF-hand domain-containing protein</fullName>
    </submittedName>
</protein>
<proteinExistence type="predicted"/>
<gene>
    <name evidence="3" type="ORF">ABC974_15260</name>
</gene>
<dbReference type="InterPro" id="IPR011992">
    <property type="entry name" value="EF-hand-dom_pair"/>
</dbReference>
<evidence type="ECO:0000256" key="1">
    <source>
        <dbReference type="SAM" id="MobiDB-lite"/>
    </source>
</evidence>
<dbReference type="RefSeq" id="WP_343892902.1">
    <property type="nucleotide sequence ID" value="NZ_BAAAEH010000065.1"/>
</dbReference>
<feature type="region of interest" description="Disordered" evidence="1">
    <location>
        <begin position="126"/>
        <end position="191"/>
    </location>
</feature>
<dbReference type="InterPro" id="IPR018247">
    <property type="entry name" value="EF_Hand_1_Ca_BS"/>
</dbReference>
<evidence type="ECO:0000259" key="2">
    <source>
        <dbReference type="Pfam" id="PF13202"/>
    </source>
</evidence>
<dbReference type="SUPFAM" id="SSF47473">
    <property type="entry name" value="EF-hand"/>
    <property type="match status" value="1"/>
</dbReference>
<accession>A0ABU9Y5D0</accession>
<sequence length="316" mass="32439">MRLYLVTCLVLMTAGYGADLRAQWGGPPPGGRGKGPGGGDGPPGLLFISPMGEPFRSEHGGADPQDLWFGQADANHDGALSRDEFEKDAARWFAVLDRGHDGEIDPDDIDYYETVLAPEIRVGGAGGGGMTGARGGRGGGHRGGGRGGMGGGGMGGGGMGGGGMGDGGMGGGHRGGGEGSGQPDGQGGGEARIIEGMQGAARYGYFDYPEPVTVTDANFNRGVDPREFRKAADDRFDLLDTNHDGLIQRKELPRISLMPGRGPGRGYGHGGHRGGDGGMRPIPDDRDPNYRDPDDKDRSDQAPASQAPADPSGSAP</sequence>
<comment type="caution">
    <text evidence="3">The sequence shown here is derived from an EMBL/GenBank/DDBJ whole genome shotgun (WGS) entry which is preliminary data.</text>
</comment>
<feature type="domain" description="EF-hand" evidence="2">
    <location>
        <begin position="233"/>
        <end position="252"/>
    </location>
</feature>
<feature type="region of interest" description="Disordered" evidence="1">
    <location>
        <begin position="256"/>
        <end position="316"/>
    </location>
</feature>
<dbReference type="EMBL" id="JBDIME010000013">
    <property type="protein sequence ID" value="MEN2790998.1"/>
    <property type="molecule type" value="Genomic_DNA"/>
</dbReference>
<dbReference type="PROSITE" id="PS00018">
    <property type="entry name" value="EF_HAND_1"/>
    <property type="match status" value="1"/>
</dbReference>
<reference evidence="3 4" key="1">
    <citation type="submission" date="2024-05" db="EMBL/GenBank/DDBJ databases">
        <authorList>
            <person name="Liu Q."/>
            <person name="Xin Y.-H."/>
        </authorList>
    </citation>
    <scope>NUCLEOTIDE SEQUENCE [LARGE SCALE GENOMIC DNA]</scope>
    <source>
        <strain evidence="3 4">CGMCC 1.10181</strain>
    </source>
</reference>
<dbReference type="InterPro" id="IPR002048">
    <property type="entry name" value="EF_hand_dom"/>
</dbReference>
<name>A0ABU9Y5D0_9SPHN</name>
<evidence type="ECO:0000313" key="4">
    <source>
        <dbReference type="Proteomes" id="UP001419910"/>
    </source>
</evidence>
<dbReference type="Gene3D" id="1.10.238.10">
    <property type="entry name" value="EF-hand"/>
    <property type="match status" value="1"/>
</dbReference>
<feature type="compositionally biased region" description="Basic and acidic residues" evidence="1">
    <location>
        <begin position="282"/>
        <end position="300"/>
    </location>
</feature>
<organism evidence="3 4">
    <name type="scientific">Sphingomonas oligophenolica</name>
    <dbReference type="NCBI Taxonomy" id="301154"/>
    <lineage>
        <taxon>Bacteria</taxon>
        <taxon>Pseudomonadati</taxon>
        <taxon>Pseudomonadota</taxon>
        <taxon>Alphaproteobacteria</taxon>
        <taxon>Sphingomonadales</taxon>
        <taxon>Sphingomonadaceae</taxon>
        <taxon>Sphingomonas</taxon>
    </lineage>
</organism>
<dbReference type="Proteomes" id="UP001419910">
    <property type="component" value="Unassembled WGS sequence"/>
</dbReference>